<gene>
    <name evidence="2" type="ORF">OBBRIDRAFT_888505</name>
</gene>
<name>A0A8E2AQX3_9APHY</name>
<dbReference type="Proteomes" id="UP000250043">
    <property type="component" value="Unassembled WGS sequence"/>
</dbReference>
<evidence type="ECO:0000256" key="1">
    <source>
        <dbReference type="SAM" id="MobiDB-lite"/>
    </source>
</evidence>
<proteinExistence type="predicted"/>
<accession>A0A8E2AQX3</accession>
<sequence length="107" mass="11760">MPDSACSGGMGFWTAHRYRRMPALFAVAHAGRADPLISRRAHLGQFENRVPRYPRSGHACPSAIAHEPGRSRARPLADPSPRARRAPQLPHTQGLQVLPADPMARTH</sequence>
<evidence type="ECO:0000313" key="2">
    <source>
        <dbReference type="EMBL" id="OCH89298.1"/>
    </source>
</evidence>
<organism evidence="2 3">
    <name type="scientific">Obba rivulosa</name>
    <dbReference type="NCBI Taxonomy" id="1052685"/>
    <lineage>
        <taxon>Eukaryota</taxon>
        <taxon>Fungi</taxon>
        <taxon>Dikarya</taxon>
        <taxon>Basidiomycota</taxon>
        <taxon>Agaricomycotina</taxon>
        <taxon>Agaricomycetes</taxon>
        <taxon>Polyporales</taxon>
        <taxon>Gelatoporiaceae</taxon>
        <taxon>Obba</taxon>
    </lineage>
</organism>
<dbReference type="AlphaFoldDB" id="A0A8E2AQX3"/>
<feature type="region of interest" description="Disordered" evidence="1">
    <location>
        <begin position="50"/>
        <end position="107"/>
    </location>
</feature>
<dbReference type="EMBL" id="KV722430">
    <property type="protein sequence ID" value="OCH89298.1"/>
    <property type="molecule type" value="Genomic_DNA"/>
</dbReference>
<reference evidence="2 3" key="1">
    <citation type="submission" date="2016-07" db="EMBL/GenBank/DDBJ databases">
        <title>Draft genome of the white-rot fungus Obba rivulosa 3A-2.</title>
        <authorList>
            <consortium name="DOE Joint Genome Institute"/>
            <person name="Miettinen O."/>
            <person name="Riley R."/>
            <person name="Acob R."/>
            <person name="Barry K."/>
            <person name="Cullen D."/>
            <person name="De Vries R."/>
            <person name="Hainaut M."/>
            <person name="Hatakka A."/>
            <person name="Henrissat B."/>
            <person name="Hilden K."/>
            <person name="Kuo R."/>
            <person name="Labutti K."/>
            <person name="Lipzen A."/>
            <person name="Makela M.R."/>
            <person name="Sandor L."/>
            <person name="Spatafora J.W."/>
            <person name="Grigoriev I.V."/>
            <person name="Hibbett D.S."/>
        </authorList>
    </citation>
    <scope>NUCLEOTIDE SEQUENCE [LARGE SCALE GENOMIC DNA]</scope>
    <source>
        <strain evidence="2 3">3A-2</strain>
    </source>
</reference>
<protein>
    <submittedName>
        <fullName evidence="2">Uncharacterized protein</fullName>
    </submittedName>
</protein>
<keyword evidence="3" id="KW-1185">Reference proteome</keyword>
<evidence type="ECO:0000313" key="3">
    <source>
        <dbReference type="Proteomes" id="UP000250043"/>
    </source>
</evidence>